<dbReference type="GO" id="GO:0006508">
    <property type="term" value="P:proteolysis"/>
    <property type="evidence" value="ECO:0007669"/>
    <property type="project" value="InterPro"/>
</dbReference>
<name>A0A6C0CTN3_9ZZZZ</name>
<dbReference type="AlphaFoldDB" id="A0A6C0CTN3"/>
<dbReference type="SUPFAM" id="SSF54001">
    <property type="entry name" value="Cysteine proteinases"/>
    <property type="match status" value="1"/>
</dbReference>
<sequence length="278" mass="32148">MSLSAVLLSGFFITQYLSGLLFLPMSFDWRNINGVNYLSPLRNQHQIVENHTLCGICWAMATTSTIADRMNIYMGYSSNLKNYLSVQSILDCIPYTDSCEGGNEIDVYKYIMEYGVPHETCNVYRGYPQQCIRDMECYRCNYHGKCHSIQSYEKLYIKGYGKLINASVYDIKREIYQNGPITCAIKATKGLEEYTSGIYKEYNTKIDPNSNHVVSIIGWGYENDTEYYIVRNSWGYPYGEDGFFRIVTGNYRNGTGKYWNLGIEQDCSYPLMGEWRRS</sequence>
<dbReference type="SMART" id="SM00645">
    <property type="entry name" value="Pept_C1"/>
    <property type="match status" value="1"/>
</dbReference>
<evidence type="ECO:0000259" key="2">
    <source>
        <dbReference type="SMART" id="SM00645"/>
    </source>
</evidence>
<proteinExistence type="inferred from homology"/>
<dbReference type="EMBL" id="MN739479">
    <property type="protein sequence ID" value="QHT07049.1"/>
    <property type="molecule type" value="Genomic_DNA"/>
</dbReference>
<dbReference type="InterPro" id="IPR038765">
    <property type="entry name" value="Papain-like_cys_pep_sf"/>
</dbReference>
<dbReference type="InterPro" id="IPR000668">
    <property type="entry name" value="Peptidase_C1A_C"/>
</dbReference>
<dbReference type="Pfam" id="PF00112">
    <property type="entry name" value="Peptidase_C1"/>
    <property type="match status" value="1"/>
</dbReference>
<dbReference type="PANTHER" id="PTHR12411">
    <property type="entry name" value="CYSTEINE PROTEASE FAMILY C1-RELATED"/>
    <property type="match status" value="1"/>
</dbReference>
<reference evidence="3" key="1">
    <citation type="journal article" date="2020" name="Nature">
        <title>Giant virus diversity and host interactions through global metagenomics.</title>
        <authorList>
            <person name="Schulz F."/>
            <person name="Roux S."/>
            <person name="Paez-Espino D."/>
            <person name="Jungbluth S."/>
            <person name="Walsh D.A."/>
            <person name="Denef V.J."/>
            <person name="McMahon K.D."/>
            <person name="Konstantinidis K.T."/>
            <person name="Eloe-Fadrosh E.A."/>
            <person name="Kyrpides N.C."/>
            <person name="Woyke T."/>
        </authorList>
    </citation>
    <scope>NUCLEOTIDE SEQUENCE</scope>
    <source>
        <strain evidence="3">GVMAG-M-3300021962-46</strain>
    </source>
</reference>
<comment type="similarity">
    <text evidence="1">Belongs to the peptidase C1 family.</text>
</comment>
<evidence type="ECO:0000256" key="1">
    <source>
        <dbReference type="ARBA" id="ARBA00008455"/>
    </source>
</evidence>
<dbReference type="GO" id="GO:0008234">
    <property type="term" value="F:cysteine-type peptidase activity"/>
    <property type="evidence" value="ECO:0007669"/>
    <property type="project" value="InterPro"/>
</dbReference>
<organism evidence="3">
    <name type="scientific">viral metagenome</name>
    <dbReference type="NCBI Taxonomy" id="1070528"/>
    <lineage>
        <taxon>unclassified sequences</taxon>
        <taxon>metagenomes</taxon>
        <taxon>organismal metagenomes</taxon>
    </lineage>
</organism>
<dbReference type="InterPro" id="IPR013128">
    <property type="entry name" value="Peptidase_C1A"/>
</dbReference>
<protein>
    <recommendedName>
        <fullName evidence="2">Peptidase C1A papain C-terminal domain-containing protein</fullName>
    </recommendedName>
</protein>
<accession>A0A6C0CTN3</accession>
<dbReference type="Gene3D" id="3.90.70.10">
    <property type="entry name" value="Cysteine proteinases"/>
    <property type="match status" value="1"/>
</dbReference>
<evidence type="ECO:0000313" key="3">
    <source>
        <dbReference type="EMBL" id="QHT07049.1"/>
    </source>
</evidence>
<feature type="domain" description="Peptidase C1A papain C-terminal" evidence="2">
    <location>
        <begin position="23"/>
        <end position="271"/>
    </location>
</feature>